<dbReference type="RefSeq" id="YP_007005928.1">
    <property type="nucleotide sequence ID" value="NC_019515.1"/>
</dbReference>
<dbReference type="InterPro" id="IPR036680">
    <property type="entry name" value="SPOR-like_sf"/>
</dbReference>
<proteinExistence type="predicted"/>
<dbReference type="GO" id="GO:0042834">
    <property type="term" value="F:peptidoglycan binding"/>
    <property type="evidence" value="ECO:0007669"/>
    <property type="project" value="InterPro"/>
</dbReference>
<dbReference type="PANTHER" id="PTHR30404:SF0">
    <property type="entry name" value="N-ACETYLMURAMOYL-L-ALANINE AMIDASE AMIC"/>
    <property type="match status" value="1"/>
</dbReference>
<evidence type="ECO:0000256" key="1">
    <source>
        <dbReference type="ARBA" id="ARBA00022801"/>
    </source>
</evidence>
<keyword evidence="1 3" id="KW-0378">Hydrolase</keyword>
<name>J9PV86_9CAUD</name>
<dbReference type="GO" id="GO:0009253">
    <property type="term" value="P:peptidoglycan catabolic process"/>
    <property type="evidence" value="ECO:0007669"/>
    <property type="project" value="InterPro"/>
</dbReference>
<organism evidence="3 4">
    <name type="scientific">Bacillus phage BCD7</name>
    <dbReference type="NCBI Taxonomy" id="1136534"/>
    <lineage>
        <taxon>Viruses</taxon>
        <taxon>Duplodnaviria</taxon>
        <taxon>Heunggongvirae</taxon>
        <taxon>Uroviricota</taxon>
        <taxon>Caudoviricetes</taxon>
        <taxon>Becedseptimavirus</taxon>
        <taxon>Becedseptimavirus BCD7</taxon>
    </lineage>
</organism>
<gene>
    <name evidence="3" type="ORF">BCD7_0077</name>
</gene>
<evidence type="ECO:0000313" key="3">
    <source>
        <dbReference type="EMBL" id="AEZ50524.1"/>
    </source>
</evidence>
<keyword evidence="4" id="KW-1185">Reference proteome</keyword>
<reference evidence="3 4" key="1">
    <citation type="submission" date="2011-09" db="EMBL/GenBank/DDBJ databases">
        <title>Complete Genome Sequence of Bacillus cereus Bacteriophage BCD7.</title>
        <authorList>
            <person name="Lee J.-H."/>
            <person name="Shin H."/>
            <person name="Son B."/>
            <person name="Ryu S."/>
        </authorList>
    </citation>
    <scope>NUCLEOTIDE SEQUENCE [LARGE SCALE GENOMIC DNA]</scope>
</reference>
<accession>J9PV86</accession>
<dbReference type="SUPFAM" id="SSF110997">
    <property type="entry name" value="Sporulation related repeat"/>
    <property type="match status" value="1"/>
</dbReference>
<dbReference type="CDD" id="cd02696">
    <property type="entry name" value="MurNAc-LAA"/>
    <property type="match status" value="1"/>
</dbReference>
<dbReference type="Pfam" id="PF01520">
    <property type="entry name" value="Amidase_3"/>
    <property type="match status" value="1"/>
</dbReference>
<dbReference type="PROSITE" id="PS51724">
    <property type="entry name" value="SPOR"/>
    <property type="match status" value="1"/>
</dbReference>
<dbReference type="InterPro" id="IPR050695">
    <property type="entry name" value="N-acetylmuramoyl_amidase_3"/>
</dbReference>
<dbReference type="GO" id="GO:0008745">
    <property type="term" value="F:N-acetylmuramoyl-L-alanine amidase activity"/>
    <property type="evidence" value="ECO:0007669"/>
    <property type="project" value="InterPro"/>
</dbReference>
<dbReference type="KEGG" id="vg:14011596"/>
<dbReference type="EMBL" id="JN712910">
    <property type="protein sequence ID" value="AEZ50524.1"/>
    <property type="molecule type" value="Genomic_DNA"/>
</dbReference>
<dbReference type="InterPro" id="IPR007730">
    <property type="entry name" value="SPOR-like_dom"/>
</dbReference>
<feature type="domain" description="SPOR" evidence="2">
    <location>
        <begin position="196"/>
        <end position="237"/>
    </location>
</feature>
<dbReference type="GeneID" id="14011596"/>
<protein>
    <submittedName>
        <fullName evidence="3">Putative cell wall hydrolase/autolysin</fullName>
    </submittedName>
</protein>
<dbReference type="SMART" id="SM00646">
    <property type="entry name" value="Ami_3"/>
    <property type="match status" value="1"/>
</dbReference>
<dbReference type="Proteomes" id="UP000006298">
    <property type="component" value="Segment"/>
</dbReference>
<dbReference type="Gene3D" id="3.40.630.40">
    <property type="entry name" value="Zn-dependent exopeptidases"/>
    <property type="match status" value="1"/>
</dbReference>
<dbReference type="Pfam" id="PF05036">
    <property type="entry name" value="SPOR"/>
    <property type="match status" value="1"/>
</dbReference>
<evidence type="ECO:0000259" key="2">
    <source>
        <dbReference type="PROSITE" id="PS51724"/>
    </source>
</evidence>
<evidence type="ECO:0000313" key="4">
    <source>
        <dbReference type="Proteomes" id="UP000006298"/>
    </source>
</evidence>
<dbReference type="PANTHER" id="PTHR30404">
    <property type="entry name" value="N-ACETYLMURAMOYL-L-ALANINE AMIDASE"/>
    <property type="match status" value="1"/>
</dbReference>
<dbReference type="SUPFAM" id="SSF53187">
    <property type="entry name" value="Zn-dependent exopeptidases"/>
    <property type="match status" value="1"/>
</dbReference>
<dbReference type="InterPro" id="IPR002508">
    <property type="entry name" value="MurNAc-LAA_cat"/>
</dbReference>
<dbReference type="SMR" id="J9PV86"/>
<sequence>MVKKLLIDPGHGGTDSGAVGNGLLEKVLTLNIGFQVRDYLLANFDGIEITMTRTSDVFPTLSDRTNQANRLGVDFFFSAHINSGGGTGYEDFIYSGLSDASTGAQKQKKIHAKVVPVLNKYGLRDRGMKKQDLHVLRETAMDAVLTEMAFIDTADSNLLKNEAFVREMSHAYAEGIADAMGLTRKQVVQPPTTGGGEGEVFYRVVVASYKDKSNAEALVAELKAKGYSDTFISAFTK</sequence>
<dbReference type="OrthoDB" id="9480at10239"/>